<accession>A0A1L3MIF5</accession>
<evidence type="ECO:0000313" key="4">
    <source>
        <dbReference type="Proteomes" id="UP000182938"/>
    </source>
</evidence>
<evidence type="ECO:0000256" key="1">
    <source>
        <dbReference type="SAM" id="MobiDB-lite"/>
    </source>
</evidence>
<organism evidence="3 4">
    <name type="scientific">Janibacter indicus</name>
    <dbReference type="NCBI Taxonomy" id="857417"/>
    <lineage>
        <taxon>Bacteria</taxon>
        <taxon>Bacillati</taxon>
        <taxon>Actinomycetota</taxon>
        <taxon>Actinomycetes</taxon>
        <taxon>Micrococcales</taxon>
        <taxon>Intrasporangiaceae</taxon>
        <taxon>Janibacter</taxon>
    </lineage>
</organism>
<keyword evidence="4" id="KW-1185">Reference proteome</keyword>
<reference evidence="3 4" key="1">
    <citation type="submission" date="2015-11" db="EMBL/GenBank/DDBJ databases">
        <authorList>
            <person name="Zhang Y."/>
            <person name="Guo Z."/>
        </authorList>
    </citation>
    <scope>NUCLEOTIDE SEQUENCE [LARGE SCALE GENOMIC DNA]</scope>
    <source>
        <strain evidence="3 4">YFY001</strain>
    </source>
</reference>
<dbReference type="EMBL" id="CP013290">
    <property type="protein sequence ID" value="APH02112.1"/>
    <property type="molecule type" value="Genomic_DNA"/>
</dbReference>
<feature type="compositionally biased region" description="Low complexity" evidence="1">
    <location>
        <begin position="35"/>
        <end position="83"/>
    </location>
</feature>
<dbReference type="AlphaFoldDB" id="A0A1L3MIF5"/>
<protein>
    <recommendedName>
        <fullName evidence="5">Ig-like domain-containing protein</fullName>
    </recommendedName>
</protein>
<keyword evidence="2" id="KW-0732">Signal</keyword>
<gene>
    <name evidence="3" type="ORF">ASJ30_11725</name>
</gene>
<feature type="signal peptide" evidence="2">
    <location>
        <begin position="1"/>
        <end position="22"/>
    </location>
</feature>
<feature type="chain" id="PRO_5039273137" description="Ig-like domain-containing protein" evidence="2">
    <location>
        <begin position="23"/>
        <end position="243"/>
    </location>
</feature>
<dbReference type="PROSITE" id="PS51257">
    <property type="entry name" value="PROKAR_LIPOPROTEIN"/>
    <property type="match status" value="1"/>
</dbReference>
<proteinExistence type="predicted"/>
<evidence type="ECO:0008006" key="5">
    <source>
        <dbReference type="Google" id="ProtNLM"/>
    </source>
</evidence>
<dbReference type="KEGG" id="jte:ASJ30_11725"/>
<dbReference type="Proteomes" id="UP000182938">
    <property type="component" value="Chromosome"/>
</dbReference>
<dbReference type="RefSeq" id="WP_072625267.1">
    <property type="nucleotide sequence ID" value="NZ_CP013290.1"/>
</dbReference>
<name>A0A1L3MIF5_9MICO</name>
<feature type="region of interest" description="Disordered" evidence="1">
    <location>
        <begin position="25"/>
        <end position="106"/>
    </location>
</feature>
<evidence type="ECO:0000313" key="3">
    <source>
        <dbReference type="EMBL" id="APH02112.1"/>
    </source>
</evidence>
<sequence>MNRRTRPIMTVAAAAIAALSLAACGGSDQAGDPASQTTVTERSQTTTSATTTQTASPTASATSTAAPAAPSSSGPSAAPADPSEPGTVPPDANASAPSGGGDELTTRDSEALFVSPSGRISCHMTAMGTTQVRCDLVGATFPVADDVAADCEWDTGTSMHVSSDGGAQVSCVSDVVATGRADSEQARLWWQESFGTAGNGQAVLPYGKSLNVGGARCTSTREHVRCTVDGQGFTISTGGYTLV</sequence>
<evidence type="ECO:0000256" key="2">
    <source>
        <dbReference type="SAM" id="SignalP"/>
    </source>
</evidence>